<protein>
    <submittedName>
        <fullName evidence="1">Uncharacterized protein</fullName>
    </submittedName>
</protein>
<sequence length="66" mass="7478">MEGNTSDRLHLCPAILDTRNCNHHHTVHCQAGSIAFTLLRKLLCGNQRPTADRDVTCLLLPRRRTD</sequence>
<proteinExistence type="predicted"/>
<organism evidence="1 2">
    <name type="scientific">Portunus trituberculatus</name>
    <name type="common">Swimming crab</name>
    <name type="synonym">Neptunus trituberculatus</name>
    <dbReference type="NCBI Taxonomy" id="210409"/>
    <lineage>
        <taxon>Eukaryota</taxon>
        <taxon>Metazoa</taxon>
        <taxon>Ecdysozoa</taxon>
        <taxon>Arthropoda</taxon>
        <taxon>Crustacea</taxon>
        <taxon>Multicrustacea</taxon>
        <taxon>Malacostraca</taxon>
        <taxon>Eumalacostraca</taxon>
        <taxon>Eucarida</taxon>
        <taxon>Decapoda</taxon>
        <taxon>Pleocyemata</taxon>
        <taxon>Brachyura</taxon>
        <taxon>Eubrachyura</taxon>
        <taxon>Portunoidea</taxon>
        <taxon>Portunidae</taxon>
        <taxon>Portuninae</taxon>
        <taxon>Portunus</taxon>
    </lineage>
</organism>
<reference evidence="1 2" key="1">
    <citation type="submission" date="2019-05" db="EMBL/GenBank/DDBJ databases">
        <title>Another draft genome of Portunus trituberculatus and its Hox gene families provides insights of decapod evolution.</title>
        <authorList>
            <person name="Jeong J.-H."/>
            <person name="Song I."/>
            <person name="Kim S."/>
            <person name="Choi T."/>
            <person name="Kim D."/>
            <person name="Ryu S."/>
            <person name="Kim W."/>
        </authorList>
    </citation>
    <scope>NUCLEOTIDE SEQUENCE [LARGE SCALE GENOMIC DNA]</scope>
    <source>
        <tissue evidence="1">Muscle</tissue>
    </source>
</reference>
<dbReference type="EMBL" id="VSRR010000004">
    <property type="protein sequence ID" value="MPC07624.1"/>
    <property type="molecule type" value="Genomic_DNA"/>
</dbReference>
<evidence type="ECO:0000313" key="1">
    <source>
        <dbReference type="EMBL" id="MPC07624.1"/>
    </source>
</evidence>
<keyword evidence="2" id="KW-1185">Reference proteome</keyword>
<gene>
    <name evidence="1" type="ORF">E2C01_000188</name>
</gene>
<dbReference type="AlphaFoldDB" id="A0A5B7CFV0"/>
<dbReference type="Proteomes" id="UP000324222">
    <property type="component" value="Unassembled WGS sequence"/>
</dbReference>
<accession>A0A5B7CFV0</accession>
<comment type="caution">
    <text evidence="1">The sequence shown here is derived from an EMBL/GenBank/DDBJ whole genome shotgun (WGS) entry which is preliminary data.</text>
</comment>
<evidence type="ECO:0000313" key="2">
    <source>
        <dbReference type="Proteomes" id="UP000324222"/>
    </source>
</evidence>
<name>A0A5B7CFV0_PORTR</name>